<comment type="subcellular location">
    <subcellularLocation>
        <location evidence="1">Cell membrane</location>
        <topology evidence="1">Multi-pass membrane protein</topology>
    </subcellularLocation>
</comment>
<dbReference type="CDD" id="cd06581">
    <property type="entry name" value="TM_PBP1_LivM_like"/>
    <property type="match status" value="1"/>
</dbReference>
<accession>A0A261SK92</accession>
<dbReference type="AlphaFoldDB" id="A0A261SK92"/>
<dbReference type="InterPro" id="IPR043428">
    <property type="entry name" value="LivM-like"/>
</dbReference>
<gene>
    <name evidence="7" type="ORF">CAL29_05615</name>
</gene>
<comment type="caution">
    <text evidence="7">The sequence shown here is derived from an EMBL/GenBank/DDBJ whole genome shotgun (WGS) entry which is preliminary data.</text>
</comment>
<feature type="transmembrane region" description="Helical" evidence="6">
    <location>
        <begin position="6"/>
        <end position="24"/>
    </location>
</feature>
<dbReference type="GO" id="GO:0015658">
    <property type="term" value="F:branched-chain amino acid transmembrane transporter activity"/>
    <property type="evidence" value="ECO:0007669"/>
    <property type="project" value="InterPro"/>
</dbReference>
<feature type="transmembrane region" description="Helical" evidence="6">
    <location>
        <begin position="31"/>
        <end position="52"/>
    </location>
</feature>
<evidence type="ECO:0000256" key="6">
    <source>
        <dbReference type="SAM" id="Phobius"/>
    </source>
</evidence>
<evidence type="ECO:0000256" key="5">
    <source>
        <dbReference type="ARBA" id="ARBA00023136"/>
    </source>
</evidence>
<feature type="transmembrane region" description="Helical" evidence="6">
    <location>
        <begin position="234"/>
        <end position="254"/>
    </location>
</feature>
<name>A0A261SK92_9BORD</name>
<organism evidence="7 8">
    <name type="scientific">Bordetella genomosp. 10</name>
    <dbReference type="NCBI Taxonomy" id="1416804"/>
    <lineage>
        <taxon>Bacteria</taxon>
        <taxon>Pseudomonadati</taxon>
        <taxon>Pseudomonadota</taxon>
        <taxon>Betaproteobacteria</taxon>
        <taxon>Burkholderiales</taxon>
        <taxon>Alcaligenaceae</taxon>
        <taxon>Bordetella</taxon>
    </lineage>
</organism>
<proteinExistence type="predicted"/>
<feature type="transmembrane region" description="Helical" evidence="6">
    <location>
        <begin position="211"/>
        <end position="227"/>
    </location>
</feature>
<feature type="transmembrane region" description="Helical" evidence="6">
    <location>
        <begin position="186"/>
        <end position="205"/>
    </location>
</feature>
<dbReference type="OrthoDB" id="9814461at2"/>
<evidence type="ECO:0000256" key="2">
    <source>
        <dbReference type="ARBA" id="ARBA00022475"/>
    </source>
</evidence>
<dbReference type="InterPro" id="IPR001851">
    <property type="entry name" value="ABC_transp_permease"/>
</dbReference>
<dbReference type="EMBL" id="NEVM01000001">
    <property type="protein sequence ID" value="OZI37849.1"/>
    <property type="molecule type" value="Genomic_DNA"/>
</dbReference>
<keyword evidence="8" id="KW-1185">Reference proteome</keyword>
<feature type="transmembrane region" description="Helical" evidence="6">
    <location>
        <begin position="86"/>
        <end position="104"/>
    </location>
</feature>
<feature type="transmembrane region" description="Helical" evidence="6">
    <location>
        <begin position="58"/>
        <end position="79"/>
    </location>
</feature>
<sequence length="305" mass="32416">MTAYIISILTLVVLATMAGLALNLQWGLGGLVNFGLFGFYMLGAYTCALLTTHGVPPLLAMAAAMGLTAAAGALVSLISVRLSEDYLAIVTLGFAECLRLFISYEEWLTRGTLGISDIARPFAPWLPVAWRDAGFFAFAAACLAVVFVGLQRLAGSPFGRLVRATREDAAVAQTLGKNVLRVRAKVFAIGGAVLGVAGSLHAFYYTYIDPTQFTATITAYAFMTVVIGGRGSNLGVLVAGFTVVLLLEGSRMLMDVVPWLDGAQLASLRLFLVGVALVLILIYRPGGLFAERTLRISVSRRGLQP</sequence>
<evidence type="ECO:0000256" key="1">
    <source>
        <dbReference type="ARBA" id="ARBA00004651"/>
    </source>
</evidence>
<feature type="transmembrane region" description="Helical" evidence="6">
    <location>
        <begin position="266"/>
        <end position="283"/>
    </location>
</feature>
<dbReference type="Proteomes" id="UP000216020">
    <property type="component" value="Unassembled WGS sequence"/>
</dbReference>
<keyword evidence="4 6" id="KW-1133">Transmembrane helix</keyword>
<dbReference type="GO" id="GO:0005886">
    <property type="term" value="C:plasma membrane"/>
    <property type="evidence" value="ECO:0007669"/>
    <property type="project" value="UniProtKB-SubCell"/>
</dbReference>
<dbReference type="PANTHER" id="PTHR30482">
    <property type="entry name" value="HIGH-AFFINITY BRANCHED-CHAIN AMINO ACID TRANSPORT SYSTEM PERMEASE"/>
    <property type="match status" value="1"/>
</dbReference>
<evidence type="ECO:0000313" key="7">
    <source>
        <dbReference type="EMBL" id="OZI37849.1"/>
    </source>
</evidence>
<keyword evidence="3 6" id="KW-0812">Transmembrane</keyword>
<feature type="transmembrane region" description="Helical" evidence="6">
    <location>
        <begin position="133"/>
        <end position="150"/>
    </location>
</feature>
<protein>
    <submittedName>
        <fullName evidence="7">Branched-chain amino acid ABC transporter permease</fullName>
    </submittedName>
</protein>
<evidence type="ECO:0000256" key="3">
    <source>
        <dbReference type="ARBA" id="ARBA00022692"/>
    </source>
</evidence>
<dbReference type="PANTHER" id="PTHR30482:SF10">
    <property type="entry name" value="HIGH-AFFINITY BRANCHED-CHAIN AMINO ACID TRANSPORT PROTEIN BRAE"/>
    <property type="match status" value="1"/>
</dbReference>
<keyword evidence="5 6" id="KW-0472">Membrane</keyword>
<evidence type="ECO:0000313" key="8">
    <source>
        <dbReference type="Proteomes" id="UP000216020"/>
    </source>
</evidence>
<evidence type="ECO:0000256" key="4">
    <source>
        <dbReference type="ARBA" id="ARBA00022989"/>
    </source>
</evidence>
<dbReference type="Pfam" id="PF02653">
    <property type="entry name" value="BPD_transp_2"/>
    <property type="match status" value="1"/>
</dbReference>
<reference evidence="8" key="1">
    <citation type="submission" date="2017-05" db="EMBL/GenBank/DDBJ databases">
        <title>Complete and WGS of Bordetella genogroups.</title>
        <authorList>
            <person name="Spilker T."/>
            <person name="Lipuma J."/>
        </authorList>
    </citation>
    <scope>NUCLEOTIDE SEQUENCE [LARGE SCALE GENOMIC DNA]</scope>
    <source>
        <strain evidence="8">AU16122</strain>
    </source>
</reference>
<keyword evidence="2" id="KW-1003">Cell membrane</keyword>
<dbReference type="RefSeq" id="WP_094851949.1">
    <property type="nucleotide sequence ID" value="NZ_NEVM01000001.1"/>
</dbReference>